<dbReference type="AlphaFoldDB" id="E3IZE6"/>
<accession>E3IZE6</accession>
<dbReference type="Proteomes" id="UP000002484">
    <property type="component" value="Chromosome"/>
</dbReference>
<name>E3IZE6_PSEI1</name>
<protein>
    <submittedName>
        <fullName evidence="1">Uncharacterized protein</fullName>
    </submittedName>
</protein>
<evidence type="ECO:0000313" key="2">
    <source>
        <dbReference type="Proteomes" id="UP000002484"/>
    </source>
</evidence>
<gene>
    <name evidence="1" type="ordered locus">FraEuI1c_4725</name>
</gene>
<keyword evidence="2" id="KW-1185">Reference proteome</keyword>
<evidence type="ECO:0000313" key="1">
    <source>
        <dbReference type="EMBL" id="ADP82716.1"/>
    </source>
</evidence>
<organism evidence="1 2">
    <name type="scientific">Pseudofrankia inefficax (strain DSM 45817 / CECT 9037 / DDB 130130 / EuI1c)</name>
    <name type="common">Frankia inefficax</name>
    <dbReference type="NCBI Taxonomy" id="298654"/>
    <lineage>
        <taxon>Bacteria</taxon>
        <taxon>Bacillati</taxon>
        <taxon>Actinomycetota</taxon>
        <taxon>Actinomycetes</taxon>
        <taxon>Frankiales</taxon>
        <taxon>Frankiaceae</taxon>
        <taxon>Pseudofrankia</taxon>
    </lineage>
</organism>
<reference evidence="1 2" key="1">
    <citation type="submission" date="2010-10" db="EMBL/GenBank/DDBJ databases">
        <title>Complete sequence of Frankia sp. EuI1c.</title>
        <authorList>
            <consortium name="US DOE Joint Genome Institute"/>
            <person name="Lucas S."/>
            <person name="Copeland A."/>
            <person name="Lapidus A."/>
            <person name="Cheng J.-F."/>
            <person name="Bruce D."/>
            <person name="Goodwin L."/>
            <person name="Pitluck S."/>
            <person name="Chertkov O."/>
            <person name="Detter J.C."/>
            <person name="Han C."/>
            <person name="Tapia R."/>
            <person name="Land M."/>
            <person name="Hauser L."/>
            <person name="Jeffries C."/>
            <person name="Kyrpides N."/>
            <person name="Ivanova N."/>
            <person name="Mikhailova N."/>
            <person name="Beauchemin N."/>
            <person name="Sen A."/>
            <person name="Sur S.A."/>
            <person name="Gtari M."/>
            <person name="Wall L."/>
            <person name="Tisa L."/>
            <person name="Woyke T."/>
        </authorList>
    </citation>
    <scope>NUCLEOTIDE SEQUENCE [LARGE SCALE GENOMIC DNA]</scope>
    <source>
        <strain evidence="2">DSM 45817 / CECT 9037 / EuI1c</strain>
    </source>
</reference>
<proteinExistence type="predicted"/>
<dbReference type="EMBL" id="CP002299">
    <property type="protein sequence ID" value="ADP82716.1"/>
    <property type="molecule type" value="Genomic_DNA"/>
</dbReference>
<dbReference type="KEGG" id="fri:FraEuI1c_4725"/>
<sequence>MIGVSALRWLLLGSFRGHQRAETPIKLHDIGGTLARGNHAELAAAVRM</sequence>
<dbReference type="HOGENOM" id="CLU_3153132_0_0_11"/>
<dbReference type="InParanoid" id="E3IZE6"/>